<dbReference type="EMBL" id="QJKC01000008">
    <property type="protein sequence ID" value="PXX48008.1"/>
    <property type="molecule type" value="Genomic_DNA"/>
</dbReference>
<dbReference type="PANTHER" id="PTHR21666">
    <property type="entry name" value="PEPTIDASE-RELATED"/>
    <property type="match status" value="1"/>
</dbReference>
<dbReference type="Gene3D" id="6.10.250.3150">
    <property type="match status" value="1"/>
</dbReference>
<reference evidence="4 5" key="1">
    <citation type="submission" date="2018-05" db="EMBL/GenBank/DDBJ databases">
        <title>Genomic Encyclopedia of Type Strains, Phase IV (KMG-IV): sequencing the most valuable type-strain genomes for metagenomic binning, comparative biology and taxonomic classification.</title>
        <authorList>
            <person name="Goeker M."/>
        </authorList>
    </citation>
    <scope>NUCLEOTIDE SEQUENCE [LARGE SCALE GENOMIC DNA]</scope>
    <source>
        <strain evidence="4 5">DSM 25134</strain>
    </source>
</reference>
<protein>
    <submittedName>
        <fullName evidence="4">Septal ring factor EnvC (AmiA/AmiB activator)</fullName>
    </submittedName>
</protein>
<comment type="caution">
    <text evidence="4">The sequence shown here is derived from an EMBL/GenBank/DDBJ whole genome shotgun (WGS) entry which is preliminary data.</text>
</comment>
<feature type="coiled-coil region" evidence="1">
    <location>
        <begin position="63"/>
        <end position="139"/>
    </location>
</feature>
<feature type="compositionally biased region" description="Basic and acidic residues" evidence="2">
    <location>
        <begin position="295"/>
        <end position="310"/>
    </location>
</feature>
<keyword evidence="5" id="KW-1185">Reference proteome</keyword>
<name>A0A318JFU1_9NEIS</name>
<evidence type="ECO:0000256" key="1">
    <source>
        <dbReference type="SAM" id="Coils"/>
    </source>
</evidence>
<dbReference type="PANTHER" id="PTHR21666:SF270">
    <property type="entry name" value="MUREIN HYDROLASE ACTIVATOR ENVC"/>
    <property type="match status" value="1"/>
</dbReference>
<dbReference type="GO" id="GO:0004222">
    <property type="term" value="F:metalloendopeptidase activity"/>
    <property type="evidence" value="ECO:0007669"/>
    <property type="project" value="TreeGrafter"/>
</dbReference>
<dbReference type="InterPro" id="IPR011055">
    <property type="entry name" value="Dup_hybrid_motif"/>
</dbReference>
<gene>
    <name evidence="4" type="ORF">DFR38_10895</name>
</gene>
<sequence length="471" mass="51157">MQTGGLSGTIPPHPPVIMQATGLIRSDNGMKPILLFALLAGAAQAATPTASPPLSTAPQQQNLQSVRKEIDSLKKDLAQKQVVQQEAKSAIQESEQAIAKTSQVIATLENKQSNSAQQLAELRKQVQDTANKLATTRQHVAQMLARQYKNGDHDAMKLMLNADDPNQTSRDMVYYQHIAKAQQQMVAQLITHQHELEALTYQLEQELARLDALSTHKSREKNALLNSKTNKLAQLNKLSGEIQAGQSRLGKLQEDEKRLTNLIAQINQEIERRRKEAARKAAEERKARQAAAIAAKKENERRRKLAESARKQGKPVPEVAKKSVPVPQEKPVDEVADNSAAGKAFTSLQGRMKMPVSGVLAGRFGSARSEGTSWKGLFIKTAPGQAVHAVADGNVVYADALRGFGNAVIIDHGGNYLTVYTGLSSIGKSVGSSVKAGETLGNTGALDSGESGLYFEIRHMGRPLNPQTWVR</sequence>
<dbReference type="Gene3D" id="2.70.70.10">
    <property type="entry name" value="Glucose Permease (Domain IIA)"/>
    <property type="match status" value="1"/>
</dbReference>
<organism evidence="4 5">
    <name type="scientific">Aquitalea magnusonii</name>
    <dbReference type="NCBI Taxonomy" id="332411"/>
    <lineage>
        <taxon>Bacteria</taxon>
        <taxon>Pseudomonadati</taxon>
        <taxon>Pseudomonadota</taxon>
        <taxon>Betaproteobacteria</taxon>
        <taxon>Neisseriales</taxon>
        <taxon>Chromobacteriaceae</taxon>
        <taxon>Aquitalea</taxon>
    </lineage>
</organism>
<dbReference type="InterPro" id="IPR016047">
    <property type="entry name" value="M23ase_b-sheet_dom"/>
</dbReference>
<dbReference type="InterPro" id="IPR050570">
    <property type="entry name" value="Cell_wall_metabolism_enzyme"/>
</dbReference>
<evidence type="ECO:0000313" key="5">
    <source>
        <dbReference type="Proteomes" id="UP000248395"/>
    </source>
</evidence>
<dbReference type="CDD" id="cd12797">
    <property type="entry name" value="M23_peptidase"/>
    <property type="match status" value="1"/>
</dbReference>
<evidence type="ECO:0000259" key="3">
    <source>
        <dbReference type="Pfam" id="PF01551"/>
    </source>
</evidence>
<dbReference type="Proteomes" id="UP000248395">
    <property type="component" value="Unassembled WGS sequence"/>
</dbReference>
<proteinExistence type="predicted"/>
<keyword evidence="1" id="KW-0175">Coiled coil</keyword>
<feature type="region of interest" description="Disordered" evidence="2">
    <location>
        <begin position="277"/>
        <end position="326"/>
    </location>
</feature>
<feature type="domain" description="M23ase beta-sheet core" evidence="3">
    <location>
        <begin position="373"/>
        <end position="466"/>
    </location>
</feature>
<dbReference type="AlphaFoldDB" id="A0A318JFU1"/>
<dbReference type="Pfam" id="PF01551">
    <property type="entry name" value="Peptidase_M23"/>
    <property type="match status" value="1"/>
</dbReference>
<accession>A0A318JFU1</accession>
<evidence type="ECO:0000313" key="4">
    <source>
        <dbReference type="EMBL" id="PXX48008.1"/>
    </source>
</evidence>
<dbReference type="SUPFAM" id="SSF51261">
    <property type="entry name" value="Duplicated hybrid motif"/>
    <property type="match status" value="1"/>
</dbReference>
<feature type="compositionally biased region" description="Basic and acidic residues" evidence="2">
    <location>
        <begin position="277"/>
        <end position="287"/>
    </location>
</feature>
<evidence type="ECO:0000256" key="2">
    <source>
        <dbReference type="SAM" id="MobiDB-lite"/>
    </source>
</evidence>